<reference evidence="2" key="1">
    <citation type="journal article" date="2020" name="Stud. Mycol.">
        <title>101 Dothideomycetes genomes: a test case for predicting lifestyles and emergence of pathogens.</title>
        <authorList>
            <person name="Haridas S."/>
            <person name="Albert R."/>
            <person name="Binder M."/>
            <person name="Bloem J."/>
            <person name="Labutti K."/>
            <person name="Salamov A."/>
            <person name="Andreopoulos B."/>
            <person name="Baker S."/>
            <person name="Barry K."/>
            <person name="Bills G."/>
            <person name="Bluhm B."/>
            <person name="Cannon C."/>
            <person name="Castanera R."/>
            <person name="Culley D."/>
            <person name="Daum C."/>
            <person name="Ezra D."/>
            <person name="Gonzalez J."/>
            <person name="Henrissat B."/>
            <person name="Kuo A."/>
            <person name="Liang C."/>
            <person name="Lipzen A."/>
            <person name="Lutzoni F."/>
            <person name="Magnuson J."/>
            <person name="Mondo S."/>
            <person name="Nolan M."/>
            <person name="Ohm R."/>
            <person name="Pangilinan J."/>
            <person name="Park H.-J."/>
            <person name="Ramirez L."/>
            <person name="Alfaro M."/>
            <person name="Sun H."/>
            <person name="Tritt A."/>
            <person name="Yoshinaga Y."/>
            <person name="Zwiers L.-H."/>
            <person name="Turgeon B."/>
            <person name="Goodwin S."/>
            <person name="Spatafora J."/>
            <person name="Crous P."/>
            <person name="Grigoriev I."/>
        </authorList>
    </citation>
    <scope>NUCLEOTIDE SEQUENCE</scope>
    <source>
        <strain evidence="2">CBS 122681</strain>
    </source>
</reference>
<evidence type="ECO:0000313" key="2">
    <source>
        <dbReference type="EMBL" id="KAF2647474.1"/>
    </source>
</evidence>
<gene>
    <name evidence="2" type="ORF">K491DRAFT_685497</name>
</gene>
<feature type="region of interest" description="Disordered" evidence="1">
    <location>
        <begin position="114"/>
        <end position="134"/>
    </location>
</feature>
<dbReference type="EMBL" id="MU004615">
    <property type="protein sequence ID" value="KAF2647474.1"/>
    <property type="molecule type" value="Genomic_DNA"/>
</dbReference>
<dbReference type="AlphaFoldDB" id="A0A6A6SMR9"/>
<feature type="compositionally biased region" description="Polar residues" evidence="1">
    <location>
        <begin position="466"/>
        <end position="476"/>
    </location>
</feature>
<feature type="region of interest" description="Disordered" evidence="1">
    <location>
        <begin position="424"/>
        <end position="494"/>
    </location>
</feature>
<evidence type="ECO:0000256" key="1">
    <source>
        <dbReference type="SAM" id="MobiDB-lite"/>
    </source>
</evidence>
<proteinExistence type="predicted"/>
<evidence type="ECO:0000313" key="3">
    <source>
        <dbReference type="Proteomes" id="UP000799324"/>
    </source>
</evidence>
<accession>A0A6A6SMR9</accession>
<protein>
    <submittedName>
        <fullName evidence="2">Uncharacterized protein</fullName>
    </submittedName>
</protein>
<feature type="region of interest" description="Disordered" evidence="1">
    <location>
        <begin position="312"/>
        <end position="334"/>
    </location>
</feature>
<name>A0A6A6SMR9_9PLEO</name>
<sequence>MPVQVVFSRPYTLLSLDSSPILNQTSRHCPIARHRGTRKQKDFQDLMVHRRRQAAFNSARQQGPGPASVIAYGQQLPDSTAVRPLADADNVIGIPGDEVHDSKGAIHHASMATGLYSPKPNASGESIRSQETTQDKTGLALDWAPLDPRLEALEAANRKSPCLALPLELRLKVYDMLYLDLHLHVRVCNSPNGPFFVYYQCCEFYTAGNVYNFTREGSFEGRPDVYADRRLHIKWTEQHEECLAKEFRAENRFFFALCAVNYGPRPAKIGPILIRFGPRPRPGSSAAHNPRAFENFIKLGPTLMGISGFGRPKTCRSPDPTPMGRSSPEKPSRSTIFHDSGIHAHVLCWTDHCAAFGTPEPKSTARAEHTTNRARKLNAYTILTITMKILAASVPIGIASRDRTGDEEQLQPLLDQAADILTKFGPDQCDDDGGDDSAHKRWRHGVRQKIGEKVESCEEAKRQRSSARQNGSQTEGEGNDGEGPHNWYKKTLSL</sequence>
<organism evidence="2 3">
    <name type="scientific">Lophiostoma macrostomum CBS 122681</name>
    <dbReference type="NCBI Taxonomy" id="1314788"/>
    <lineage>
        <taxon>Eukaryota</taxon>
        <taxon>Fungi</taxon>
        <taxon>Dikarya</taxon>
        <taxon>Ascomycota</taxon>
        <taxon>Pezizomycotina</taxon>
        <taxon>Dothideomycetes</taxon>
        <taxon>Pleosporomycetidae</taxon>
        <taxon>Pleosporales</taxon>
        <taxon>Lophiostomataceae</taxon>
        <taxon>Lophiostoma</taxon>
    </lineage>
</organism>
<feature type="compositionally biased region" description="Basic and acidic residues" evidence="1">
    <location>
        <begin position="449"/>
        <end position="462"/>
    </location>
</feature>
<feature type="compositionally biased region" description="Polar residues" evidence="1">
    <location>
        <begin position="123"/>
        <end position="134"/>
    </location>
</feature>
<keyword evidence="3" id="KW-1185">Reference proteome</keyword>
<dbReference type="Proteomes" id="UP000799324">
    <property type="component" value="Unassembled WGS sequence"/>
</dbReference>